<dbReference type="PANTHER" id="PTHR12176">
    <property type="entry name" value="SAM-DEPENDENT METHYLTRANSFERASE SUPERFAMILY PROTEIN"/>
    <property type="match status" value="1"/>
</dbReference>
<evidence type="ECO:0000313" key="4">
    <source>
        <dbReference type="EMBL" id="KAL3772757.1"/>
    </source>
</evidence>
<comment type="caution">
    <text evidence="4">The sequence shown here is derived from an EMBL/GenBank/DDBJ whole genome shotgun (WGS) entry which is preliminary data.</text>
</comment>
<dbReference type="GO" id="GO:0008168">
    <property type="term" value="F:methyltransferase activity"/>
    <property type="evidence" value="ECO:0007669"/>
    <property type="project" value="UniProtKB-KW"/>
</dbReference>
<dbReference type="Gene3D" id="3.40.50.150">
    <property type="entry name" value="Vaccinia Virus protein VP39"/>
    <property type="match status" value="1"/>
</dbReference>
<name>A0ABD3N9W8_9STRA</name>
<protein>
    <recommendedName>
        <fullName evidence="6">Methyltransferase domain-containing protein</fullName>
    </recommendedName>
</protein>
<dbReference type="PANTHER" id="PTHR12176:SF80">
    <property type="entry name" value="EEF1A LYSINE METHYLTRANSFERASE 4"/>
    <property type="match status" value="1"/>
</dbReference>
<evidence type="ECO:0008006" key="6">
    <source>
        <dbReference type="Google" id="ProtNLM"/>
    </source>
</evidence>
<sequence length="312" mass="36300">MSLSTRHFFDRIQNSSLTKFRLPSPPYYDPSYWDRAYKDATPDDCIEWGGFDLNRLLKFRWERISLDEFGFASNDVAEEKEGTSTFAEWLDIQQHESPEEASSAYQQRKLSNDSSNDAILLLGCGNSKMGEQLLIHSFQGPFLQLDVSSKLIQCMTQRYDKYLKEAAVKRMEFIVDDATELTSLEPNSVGGAVIDKGLFDGLHCALPNVNLEIDDGKDSIRKIMESVHRVLQPSRPFVFFSRSSPKYMLRRSFGDDYEIEERRRRWKDVSVIKLVDLDVMLYRFVKAEENNEDVNLRVTTRAFRMKKRPKRN</sequence>
<dbReference type="AlphaFoldDB" id="A0ABD3N9W8"/>
<accession>A0ABD3N9W8</accession>
<evidence type="ECO:0000313" key="5">
    <source>
        <dbReference type="Proteomes" id="UP001530400"/>
    </source>
</evidence>
<dbReference type="SUPFAM" id="SSF53335">
    <property type="entry name" value="S-adenosyl-L-methionine-dependent methyltransferases"/>
    <property type="match status" value="1"/>
</dbReference>
<dbReference type="InterPro" id="IPR051419">
    <property type="entry name" value="Lys/N-term_MeTrsfase_sf"/>
</dbReference>
<evidence type="ECO:0000256" key="2">
    <source>
        <dbReference type="ARBA" id="ARBA00022603"/>
    </source>
</evidence>
<evidence type="ECO:0000256" key="1">
    <source>
        <dbReference type="ARBA" id="ARBA00008361"/>
    </source>
</evidence>
<gene>
    <name evidence="4" type="ORF">ACHAWO_004119</name>
</gene>
<dbReference type="InterPro" id="IPR029063">
    <property type="entry name" value="SAM-dependent_MTases_sf"/>
</dbReference>
<organism evidence="4 5">
    <name type="scientific">Cyclotella atomus</name>
    <dbReference type="NCBI Taxonomy" id="382360"/>
    <lineage>
        <taxon>Eukaryota</taxon>
        <taxon>Sar</taxon>
        <taxon>Stramenopiles</taxon>
        <taxon>Ochrophyta</taxon>
        <taxon>Bacillariophyta</taxon>
        <taxon>Coscinodiscophyceae</taxon>
        <taxon>Thalassiosirophycidae</taxon>
        <taxon>Stephanodiscales</taxon>
        <taxon>Stephanodiscaceae</taxon>
        <taxon>Cyclotella</taxon>
    </lineage>
</organism>
<dbReference type="GO" id="GO:0032259">
    <property type="term" value="P:methylation"/>
    <property type="evidence" value="ECO:0007669"/>
    <property type="project" value="UniProtKB-KW"/>
</dbReference>
<keyword evidence="3" id="KW-0808">Transferase</keyword>
<reference evidence="4 5" key="1">
    <citation type="submission" date="2024-10" db="EMBL/GenBank/DDBJ databases">
        <title>Updated reference genomes for cyclostephanoid diatoms.</title>
        <authorList>
            <person name="Roberts W.R."/>
            <person name="Alverson A.J."/>
        </authorList>
    </citation>
    <scope>NUCLEOTIDE SEQUENCE [LARGE SCALE GENOMIC DNA]</scope>
    <source>
        <strain evidence="4 5">AJA010-31</strain>
    </source>
</reference>
<keyword evidence="5" id="KW-1185">Reference proteome</keyword>
<proteinExistence type="inferred from homology"/>
<evidence type="ECO:0000256" key="3">
    <source>
        <dbReference type="ARBA" id="ARBA00022679"/>
    </source>
</evidence>
<dbReference type="EMBL" id="JALLPJ020001261">
    <property type="protein sequence ID" value="KAL3772757.1"/>
    <property type="molecule type" value="Genomic_DNA"/>
</dbReference>
<keyword evidence="2" id="KW-0489">Methyltransferase</keyword>
<dbReference type="Proteomes" id="UP001530400">
    <property type="component" value="Unassembled WGS sequence"/>
</dbReference>
<comment type="similarity">
    <text evidence="1">Belongs to the methyltransferase superfamily.</text>
</comment>